<evidence type="ECO:0000313" key="4">
    <source>
        <dbReference type="EMBL" id="QBE95559.1"/>
    </source>
</evidence>
<evidence type="ECO:0000313" key="5">
    <source>
        <dbReference type="Proteomes" id="UP000289794"/>
    </source>
</evidence>
<dbReference type="InterPro" id="IPR012902">
    <property type="entry name" value="N_methyl_site"/>
</dbReference>
<dbReference type="Pfam" id="PF07963">
    <property type="entry name" value="N_methyl"/>
    <property type="match status" value="1"/>
</dbReference>
<dbReference type="EMBL" id="CP035945">
    <property type="protein sequence ID" value="QBE95559.1"/>
    <property type="molecule type" value="Genomic_DNA"/>
</dbReference>
<evidence type="ECO:0000256" key="2">
    <source>
        <dbReference type="SAM" id="Phobius"/>
    </source>
</evidence>
<dbReference type="Proteomes" id="UP000289794">
    <property type="component" value="Chromosome"/>
</dbReference>
<keyword evidence="2" id="KW-0812">Transmembrane</keyword>
<dbReference type="AlphaFoldDB" id="A0A4P6LU40"/>
<reference evidence="4 5" key="1">
    <citation type="submission" date="2019-01" db="EMBL/GenBank/DDBJ databases">
        <title>PMF-metabolizing Aryl O-demethylase.</title>
        <authorList>
            <person name="Kim M."/>
        </authorList>
    </citation>
    <scope>NUCLEOTIDE SEQUENCE [LARGE SCALE GENOMIC DNA]</scope>
    <source>
        <strain evidence="4 5">PMF1</strain>
    </source>
</reference>
<evidence type="ECO:0000256" key="1">
    <source>
        <dbReference type="SAM" id="MobiDB-lite"/>
    </source>
</evidence>
<sequence length="273" mass="30986">MLQKKYKNQNRSQGFTLVELIVVIVIILILAAVAVPSITRYVQKSKVAKCANQRHELATQFQIMGTDVPEIALCKDTIEVKNVLNSGIIDYMVKGGYCSEDITVCPVYNTQYEVEITSKDGQQMVIFSCPCIDSVKGYIGQCESYYKYLLEHKEEWGSDSFDRKDLLKKVADERGFMKVSDSMKSGTSFEDETLYWKPYFLADGTMVLYGTVEGNNAWSNWDAYLIYYDGQVYQSTNKNGNKPDKTNIAGMSSTNSNSMDEYLKSKNFEKVPK</sequence>
<dbReference type="InterPro" id="IPR040599">
    <property type="entry name" value="PilJ_C"/>
</dbReference>
<feature type="domain" description="Pilin PilJ C-terminal" evidence="3">
    <location>
        <begin position="161"/>
        <end position="238"/>
    </location>
</feature>
<dbReference type="InterPro" id="IPR045584">
    <property type="entry name" value="Pilin-like"/>
</dbReference>
<protein>
    <recommendedName>
        <fullName evidence="3">Pilin PilJ C-terminal domain-containing protein</fullName>
    </recommendedName>
</protein>
<dbReference type="SUPFAM" id="SSF54523">
    <property type="entry name" value="Pili subunits"/>
    <property type="match status" value="1"/>
</dbReference>
<dbReference type="Gene3D" id="3.30.700.10">
    <property type="entry name" value="Glycoprotein, Type 4 Pilin"/>
    <property type="match status" value="1"/>
</dbReference>
<feature type="compositionally biased region" description="Polar residues" evidence="1">
    <location>
        <begin position="249"/>
        <end position="259"/>
    </location>
</feature>
<dbReference type="Pfam" id="PF18223">
    <property type="entry name" value="PilJ_C"/>
    <property type="match status" value="1"/>
</dbReference>
<feature type="transmembrane region" description="Helical" evidence="2">
    <location>
        <begin position="12"/>
        <end position="35"/>
    </location>
</feature>
<dbReference type="NCBIfam" id="TIGR02532">
    <property type="entry name" value="IV_pilin_GFxxxE"/>
    <property type="match status" value="1"/>
</dbReference>
<dbReference type="KEGG" id="bpro:PMF13cell1_01082"/>
<name>A0A4P6LU40_9FIRM</name>
<evidence type="ECO:0000259" key="3">
    <source>
        <dbReference type="Pfam" id="PF18223"/>
    </source>
</evidence>
<dbReference type="PANTHER" id="PTHR30093">
    <property type="entry name" value="GENERAL SECRETION PATHWAY PROTEIN G"/>
    <property type="match status" value="1"/>
</dbReference>
<keyword evidence="2" id="KW-0472">Membrane</keyword>
<accession>A0A4P6LU40</accession>
<feature type="compositionally biased region" description="Basic and acidic residues" evidence="1">
    <location>
        <begin position="261"/>
        <end position="273"/>
    </location>
</feature>
<dbReference type="RefSeq" id="WP_130180068.1">
    <property type="nucleotide sequence ID" value="NZ_CP035945.1"/>
</dbReference>
<organism evidence="4 5">
    <name type="scientific">Blautia producta</name>
    <dbReference type="NCBI Taxonomy" id="33035"/>
    <lineage>
        <taxon>Bacteria</taxon>
        <taxon>Bacillati</taxon>
        <taxon>Bacillota</taxon>
        <taxon>Clostridia</taxon>
        <taxon>Lachnospirales</taxon>
        <taxon>Lachnospiraceae</taxon>
        <taxon>Blautia</taxon>
    </lineage>
</organism>
<feature type="region of interest" description="Disordered" evidence="1">
    <location>
        <begin position="238"/>
        <end position="273"/>
    </location>
</feature>
<proteinExistence type="predicted"/>
<gene>
    <name evidence="4" type="ORF">PMF13cell1_01082</name>
</gene>
<dbReference type="PROSITE" id="PS00409">
    <property type="entry name" value="PROKAR_NTER_METHYL"/>
    <property type="match status" value="1"/>
</dbReference>
<keyword evidence="2" id="KW-1133">Transmembrane helix</keyword>